<dbReference type="KEGG" id="dmp:FAK_08510"/>
<keyword evidence="2" id="KW-0285">Flavoprotein</keyword>
<dbReference type="RefSeq" id="WP_338605531.1">
    <property type="nucleotide sequence ID" value="NZ_AP028679.1"/>
</dbReference>
<dbReference type="InterPro" id="IPR016167">
    <property type="entry name" value="FAD-bd_PCMH_sub1"/>
</dbReference>
<dbReference type="InterPro" id="IPR016169">
    <property type="entry name" value="FAD-bd_PCMH_sub2"/>
</dbReference>
<dbReference type="Proteomes" id="UP001366166">
    <property type="component" value="Chromosome"/>
</dbReference>
<dbReference type="PANTHER" id="PTHR11748:SF111">
    <property type="entry name" value="D-LACTATE DEHYDROGENASE, MITOCHONDRIAL-RELATED"/>
    <property type="match status" value="1"/>
</dbReference>
<evidence type="ECO:0000313" key="4">
    <source>
        <dbReference type="EMBL" id="BEQ13785.1"/>
    </source>
</evidence>
<dbReference type="GO" id="GO:1903457">
    <property type="term" value="P:lactate catabolic process"/>
    <property type="evidence" value="ECO:0007669"/>
    <property type="project" value="TreeGrafter"/>
</dbReference>
<evidence type="ECO:0000256" key="2">
    <source>
        <dbReference type="ARBA" id="ARBA00022827"/>
    </source>
</evidence>
<sequence>MPKVTEKVSKAAYNALQNIVGPEWVTDDVAITESYVKGGEIHDCIYQRGQQPPGVVVMPKDTEEVQKIVKVCMRYHLPYTPIGAFWGVHCGGKVPFHVSIDLSRMRSLEWDEKHMVAIVGPGQIHSPLQAEAQERGMYTMTPGGGSQAAVIGNMLTCNYSPLNYRLGLATRRILGVEWVLPNGEVIRLGSLATSDDPYWGEGPGPDLRGLLRGYLGWWGKVGIITKMAIKMHPLFLPERMQPVERGMLSTLEFPDNRIKWYNFRMPSEEAMRKAMREISRCEIGAAVMRVPTIWRYRGKSHSREDFWSKWGPDEAKIRSSRATSSVCRVLLIGYTSEEQLQYEESVLMDIMNGLGAELGRTKQSDQSWIKNADSAGMWWPAGGYVSVEFVVETLEHSFARGKTLLKEKESKFTPPLVDEYGEEGWIQMTDMGHTSYFEFLIQWDPEHPLGKYESGEYKAWEHWVASQRTAIDHGQFTANIGSLSVMGLTGPAFGPNYGEIYDKVRQAVDPLDISNPPLDLHDRVIDEFAPKWKEDYNFQTWSELMHDGKEWWKVLTSRDIEWKDCLPEWYWDRDDKEIG</sequence>
<organism evidence="4 5">
    <name type="scientific">Desulfoferula mesophila</name>
    <dbReference type="NCBI Taxonomy" id="3058419"/>
    <lineage>
        <taxon>Bacteria</taxon>
        <taxon>Pseudomonadati</taxon>
        <taxon>Thermodesulfobacteriota</taxon>
        <taxon>Desulfarculia</taxon>
        <taxon>Desulfarculales</taxon>
        <taxon>Desulfarculaceae</taxon>
        <taxon>Desulfoferula</taxon>
    </lineage>
</organism>
<protein>
    <recommendedName>
        <fullName evidence="3">FAD-binding PCMH-type domain-containing protein</fullName>
    </recommendedName>
</protein>
<accession>A0AAU9EA70</accession>
<dbReference type="InterPro" id="IPR016166">
    <property type="entry name" value="FAD-bd_PCMH"/>
</dbReference>
<evidence type="ECO:0000313" key="5">
    <source>
        <dbReference type="Proteomes" id="UP001366166"/>
    </source>
</evidence>
<feature type="domain" description="FAD-binding PCMH-type" evidence="3">
    <location>
        <begin position="48"/>
        <end position="234"/>
    </location>
</feature>
<keyword evidence="2" id="KW-0274">FAD</keyword>
<dbReference type="PROSITE" id="PS51387">
    <property type="entry name" value="FAD_PCMH"/>
    <property type="match status" value="1"/>
</dbReference>
<dbReference type="SUPFAM" id="SSF56176">
    <property type="entry name" value="FAD-binding/transporter-associated domain-like"/>
    <property type="match status" value="1"/>
</dbReference>
<gene>
    <name evidence="4" type="ORF">FAK_08510</name>
</gene>
<proteinExistence type="inferred from homology"/>
<dbReference type="GO" id="GO:0071949">
    <property type="term" value="F:FAD binding"/>
    <property type="evidence" value="ECO:0007669"/>
    <property type="project" value="InterPro"/>
</dbReference>
<dbReference type="EMBL" id="AP028679">
    <property type="protein sequence ID" value="BEQ13785.1"/>
    <property type="molecule type" value="Genomic_DNA"/>
</dbReference>
<comment type="similarity">
    <text evidence="1">Belongs to the FAD-binding oxidoreductase/transferase type 4 family.</text>
</comment>
<dbReference type="GO" id="GO:0004458">
    <property type="term" value="F:D-lactate dehydrogenase (cytochrome) activity"/>
    <property type="evidence" value="ECO:0007669"/>
    <property type="project" value="TreeGrafter"/>
</dbReference>
<dbReference type="GO" id="GO:0008720">
    <property type="term" value="F:D-lactate dehydrogenase (NAD+) activity"/>
    <property type="evidence" value="ECO:0007669"/>
    <property type="project" value="TreeGrafter"/>
</dbReference>
<name>A0AAU9EA70_9BACT</name>
<keyword evidence="5" id="KW-1185">Reference proteome</keyword>
<reference evidence="5" key="1">
    <citation type="journal article" date="2023" name="Arch. Microbiol.">
        <title>Desulfoferula mesophilus gen. nov. sp. nov., a mesophilic sulfate-reducing bacterium isolated from a brackish lake sediment.</title>
        <authorList>
            <person name="Watanabe T."/>
            <person name="Yabe T."/>
            <person name="Tsuji J.M."/>
            <person name="Fukui M."/>
        </authorList>
    </citation>
    <scope>NUCLEOTIDE SEQUENCE [LARGE SCALE GENOMIC DNA]</scope>
    <source>
        <strain evidence="5">12FAK</strain>
    </source>
</reference>
<dbReference type="Gene3D" id="3.30.43.10">
    <property type="entry name" value="Uridine Diphospho-n-acetylenolpyruvylglucosamine Reductase, domain 2"/>
    <property type="match status" value="1"/>
</dbReference>
<dbReference type="AlphaFoldDB" id="A0AAU9EA70"/>
<dbReference type="Pfam" id="PF01565">
    <property type="entry name" value="FAD_binding_4"/>
    <property type="match status" value="1"/>
</dbReference>
<dbReference type="Gene3D" id="3.30.465.10">
    <property type="match status" value="1"/>
</dbReference>
<dbReference type="InterPro" id="IPR006094">
    <property type="entry name" value="Oxid_FAD_bind_N"/>
</dbReference>
<dbReference type="PANTHER" id="PTHR11748">
    <property type="entry name" value="D-LACTATE DEHYDROGENASE"/>
    <property type="match status" value="1"/>
</dbReference>
<evidence type="ECO:0000259" key="3">
    <source>
        <dbReference type="PROSITE" id="PS51387"/>
    </source>
</evidence>
<dbReference type="InterPro" id="IPR036318">
    <property type="entry name" value="FAD-bd_PCMH-like_sf"/>
</dbReference>
<evidence type="ECO:0000256" key="1">
    <source>
        <dbReference type="ARBA" id="ARBA00008000"/>
    </source>
</evidence>